<dbReference type="AlphaFoldDB" id="A0A6B2L018"/>
<feature type="region of interest" description="Disordered" evidence="2">
    <location>
        <begin position="497"/>
        <end position="530"/>
    </location>
</feature>
<reference evidence="3" key="1">
    <citation type="journal article" date="2020" name="J. Eukaryot. Microbiol.">
        <title>De novo Sequencing, Assembly and Annotation of the Transcriptome for the Free-Living Testate Amoeba Arcella intermedia.</title>
        <authorList>
            <person name="Ribeiro G.M."/>
            <person name="Porfirio-Sousa A.L."/>
            <person name="Maurer-Alcala X.X."/>
            <person name="Katz L.A."/>
            <person name="Lahr D.J.G."/>
        </authorList>
    </citation>
    <scope>NUCLEOTIDE SEQUENCE</scope>
</reference>
<evidence type="ECO:0000256" key="1">
    <source>
        <dbReference type="ARBA" id="ARBA00009884"/>
    </source>
</evidence>
<dbReference type="Gene3D" id="3.40.50.1910">
    <property type="match status" value="1"/>
</dbReference>
<feature type="compositionally biased region" description="Polar residues" evidence="2">
    <location>
        <begin position="520"/>
        <end position="530"/>
    </location>
</feature>
<dbReference type="PIRSF" id="PIRSF005715">
    <property type="entry name" value="VPS45_Sec1"/>
    <property type="match status" value="1"/>
</dbReference>
<name>A0A6B2L018_9EUKA</name>
<evidence type="ECO:0000313" key="3">
    <source>
        <dbReference type="EMBL" id="NDV30354.1"/>
    </source>
</evidence>
<dbReference type="InterPro" id="IPR036045">
    <property type="entry name" value="Sec1-like_sf"/>
</dbReference>
<dbReference type="GO" id="GO:0016192">
    <property type="term" value="P:vesicle-mediated transport"/>
    <property type="evidence" value="ECO:0007669"/>
    <property type="project" value="InterPro"/>
</dbReference>
<dbReference type="EMBL" id="GIBP01001385">
    <property type="protein sequence ID" value="NDV30354.1"/>
    <property type="molecule type" value="Transcribed_RNA"/>
</dbReference>
<dbReference type="PANTHER" id="PTHR11679">
    <property type="entry name" value="VESICLE PROTEIN SORTING-ASSOCIATED"/>
    <property type="match status" value="1"/>
</dbReference>
<proteinExistence type="inferred from homology"/>
<dbReference type="InterPro" id="IPR043127">
    <property type="entry name" value="Sec-1-like_dom3a"/>
</dbReference>
<dbReference type="SUPFAM" id="SSF56815">
    <property type="entry name" value="Sec1/munc18-like (SM) proteins"/>
    <property type="match status" value="1"/>
</dbReference>
<dbReference type="InterPro" id="IPR001619">
    <property type="entry name" value="Sec1-like"/>
</dbReference>
<protein>
    <submittedName>
        <fullName evidence="3">Uncharacterized protein</fullName>
    </submittedName>
</protein>
<dbReference type="InterPro" id="IPR043154">
    <property type="entry name" value="Sec-1-like_dom1"/>
</dbReference>
<comment type="similarity">
    <text evidence="1">Belongs to the STXBP/unc-18/SEC1 family.</text>
</comment>
<organism evidence="3">
    <name type="scientific">Arcella intermedia</name>
    <dbReference type="NCBI Taxonomy" id="1963864"/>
    <lineage>
        <taxon>Eukaryota</taxon>
        <taxon>Amoebozoa</taxon>
        <taxon>Tubulinea</taxon>
        <taxon>Elardia</taxon>
        <taxon>Arcellinida</taxon>
        <taxon>Sphaerothecina</taxon>
        <taxon>Arcellidae</taxon>
        <taxon>Arcella</taxon>
    </lineage>
</organism>
<dbReference type="Pfam" id="PF00995">
    <property type="entry name" value="Sec1"/>
    <property type="match status" value="1"/>
</dbReference>
<dbReference type="Gene3D" id="1.25.40.60">
    <property type="match status" value="1"/>
</dbReference>
<accession>A0A6B2L018</accession>
<evidence type="ECO:0000256" key="2">
    <source>
        <dbReference type="SAM" id="MobiDB-lite"/>
    </source>
</evidence>
<dbReference type="Gene3D" id="3.90.830.10">
    <property type="entry name" value="Syntaxin Binding Protein 1, Chain A, domain 2"/>
    <property type="match status" value="1"/>
</dbReference>
<dbReference type="InterPro" id="IPR027482">
    <property type="entry name" value="Sec1-like_dom2"/>
</dbReference>
<sequence length="604" mass="68603">MKTYTRDYIMKNVINGIGPVKWGFKVLILDTNSCRFVDSAIEMKEITKAGVSDVCIIDKPRMRLPKLDAIYFVAPTAENIEAIINDFDDGDEPQYRRVHLFFTSSIPMDGIKALSQGRVMARIKTLKEVNLQYLVYDSILFHFDAPKSFFNLYSPLAQGTKADLQEMSDRLASVLAILGEYPFIRSSRSHPHCSAIASMVHEKMEQLRRDEAFPGSAQKGSTLLILDRTHDLVSPVFHDLFYQSMIEDILSPDSTTTTSCDKIHGDVYCHKFKDGESTDQTREVILNEKDPIWREIRNMHIEAARIWITSNFKKFREEHKEMGEGQDITKQLRSMPKFQALRAKFAVHISLAKECMDVYNRSGLENVCSVEQDLATGLTDENKKVSLPPPNLKTLLSNGNISKEYKLRLLMLYYIANPKPSESRSLEQSSMLTDAEEKLLNNWIQLKEQTSKTNQQRPPLNPDEWEYVVSRFTPQLHDVILSVSNGTLPTKEYPFLNKSEENEVRTTSNTSHSKKKGGLSSWTGNDGQAQKKNGPRIFVFIAGGISYSELRAAHRLTQKPYNLDIILGSTHIIDPPKFLKQVAALSSSVNDPAYKSVSFLDKNK</sequence>
<dbReference type="Gene3D" id="3.40.50.2060">
    <property type="match status" value="1"/>
</dbReference>